<organism evidence="2 3">
    <name type="scientific">Plectosphaerella cucumerina</name>
    <dbReference type="NCBI Taxonomy" id="40658"/>
    <lineage>
        <taxon>Eukaryota</taxon>
        <taxon>Fungi</taxon>
        <taxon>Dikarya</taxon>
        <taxon>Ascomycota</taxon>
        <taxon>Pezizomycotina</taxon>
        <taxon>Sordariomycetes</taxon>
        <taxon>Hypocreomycetidae</taxon>
        <taxon>Glomerellales</taxon>
        <taxon>Plectosphaerellaceae</taxon>
        <taxon>Plectosphaerella</taxon>
    </lineage>
</organism>
<reference evidence="2" key="1">
    <citation type="journal article" date="2021" name="Nat. Commun.">
        <title>Genetic determinants of endophytism in the Arabidopsis root mycobiome.</title>
        <authorList>
            <person name="Mesny F."/>
            <person name="Miyauchi S."/>
            <person name="Thiergart T."/>
            <person name="Pickel B."/>
            <person name="Atanasova L."/>
            <person name="Karlsson M."/>
            <person name="Huettel B."/>
            <person name="Barry K.W."/>
            <person name="Haridas S."/>
            <person name="Chen C."/>
            <person name="Bauer D."/>
            <person name="Andreopoulos W."/>
            <person name="Pangilinan J."/>
            <person name="LaButti K."/>
            <person name="Riley R."/>
            <person name="Lipzen A."/>
            <person name="Clum A."/>
            <person name="Drula E."/>
            <person name="Henrissat B."/>
            <person name="Kohler A."/>
            <person name="Grigoriev I.V."/>
            <person name="Martin F.M."/>
            <person name="Hacquard S."/>
        </authorList>
    </citation>
    <scope>NUCLEOTIDE SEQUENCE</scope>
    <source>
        <strain evidence="2">MPI-CAGE-AT-0016</strain>
    </source>
</reference>
<proteinExistence type="predicted"/>
<accession>A0A8K0TQI2</accession>
<name>A0A8K0TQI2_9PEZI</name>
<sequence length="199" mass="21597">MPFINLQLTNQPESKSKPPSPKSNTPSNFLYGSQRQSGLLAAAGRWSECPPKRSLNQNPLGCVQVTTVPGWSLDAVHLVEREETDSSHEGISNRCISAAALGTSSAGNTSCPRVKPRERRHALDGRHAPSPKSDGSNAESPREGHWKHIIPSIETESRIEGPSSSPKTTLSYETRIPSSSLPVLSIRQILCSPWRPGQC</sequence>
<protein>
    <submittedName>
        <fullName evidence="2">Uncharacterized protein</fullName>
    </submittedName>
</protein>
<evidence type="ECO:0000313" key="2">
    <source>
        <dbReference type="EMBL" id="KAH7374790.1"/>
    </source>
</evidence>
<dbReference type="AlphaFoldDB" id="A0A8K0TQI2"/>
<feature type="region of interest" description="Disordered" evidence="1">
    <location>
        <begin position="103"/>
        <end position="173"/>
    </location>
</feature>
<keyword evidence="3" id="KW-1185">Reference proteome</keyword>
<dbReference type="Proteomes" id="UP000813385">
    <property type="component" value="Unassembled WGS sequence"/>
</dbReference>
<feature type="region of interest" description="Disordered" evidence="1">
    <location>
        <begin position="1"/>
        <end position="31"/>
    </location>
</feature>
<evidence type="ECO:0000313" key="3">
    <source>
        <dbReference type="Proteomes" id="UP000813385"/>
    </source>
</evidence>
<feature type="compositionally biased region" description="Polar residues" evidence="1">
    <location>
        <begin position="162"/>
        <end position="173"/>
    </location>
</feature>
<gene>
    <name evidence="2" type="ORF">B0T11DRAFT_3390</name>
</gene>
<evidence type="ECO:0000256" key="1">
    <source>
        <dbReference type="SAM" id="MobiDB-lite"/>
    </source>
</evidence>
<dbReference type="EMBL" id="JAGPXD010000001">
    <property type="protein sequence ID" value="KAH7374790.1"/>
    <property type="molecule type" value="Genomic_DNA"/>
</dbReference>
<comment type="caution">
    <text evidence="2">The sequence shown here is derived from an EMBL/GenBank/DDBJ whole genome shotgun (WGS) entry which is preliminary data.</text>
</comment>